<dbReference type="AlphaFoldDB" id="A0A177F3I3"/>
<sequence length="306" mass="33476">MAYAKGVVDCTREPDTSRLKGKSVIITGGANGMGLEAVKLFAQADAFVTFCDVNEAEGKKVEAQLGLSNVNFVKADVTKWEDQVQVFKAAKAKSPHNSVDVVIANAGISGADILHKVDDSDEAVKPELSIVNIDLIGVMYTLKLARHYFARQPDTEERDRCFMITASLAGFMDLPESPQYTAAKWGCRGLMRCLRRTSVLDKTRYNNICPWFISSAIRPPQVEAYYLSKGISFCQGSDAARAMVYVASDKSINGRSLAILPREIAAAGFRDVNLDDYEDGDLLDTFQNQLIAINRNLNDAAAATTK</sequence>
<accession>A0A177F3I3</accession>
<dbReference type="EMBL" id="LVKK01000065">
    <property type="protein sequence ID" value="OAG37862.1"/>
    <property type="molecule type" value="Genomic_DNA"/>
</dbReference>
<dbReference type="PANTHER" id="PTHR43180">
    <property type="entry name" value="3-OXOACYL-(ACYL-CARRIER-PROTEIN) REDUCTASE (AFU_ORTHOLOGUE AFUA_6G11210)"/>
    <property type="match status" value="1"/>
</dbReference>
<dbReference type="InterPro" id="IPR036291">
    <property type="entry name" value="NAD(P)-bd_dom_sf"/>
</dbReference>
<dbReference type="SUPFAM" id="SSF51735">
    <property type="entry name" value="NAD(P)-binding Rossmann-fold domains"/>
    <property type="match status" value="1"/>
</dbReference>
<evidence type="ECO:0000256" key="1">
    <source>
        <dbReference type="ARBA" id="ARBA00006484"/>
    </source>
</evidence>
<name>A0A177F3I3_9EURO</name>
<dbReference type="RefSeq" id="XP_022509814.1">
    <property type="nucleotide sequence ID" value="XM_022657920.1"/>
</dbReference>
<comment type="similarity">
    <text evidence="1">Belongs to the short-chain dehydrogenases/reductases (SDR) family.</text>
</comment>
<dbReference type="OrthoDB" id="5371740at2759"/>
<protein>
    <submittedName>
        <fullName evidence="3">Uncharacterized protein</fullName>
    </submittedName>
</protein>
<evidence type="ECO:0000313" key="4">
    <source>
        <dbReference type="Proteomes" id="UP000077002"/>
    </source>
</evidence>
<dbReference type="GeneID" id="34603120"/>
<keyword evidence="2" id="KW-0560">Oxidoreductase</keyword>
<dbReference type="Pfam" id="PF00106">
    <property type="entry name" value="adh_short"/>
    <property type="match status" value="1"/>
</dbReference>
<dbReference type="PRINTS" id="PR00081">
    <property type="entry name" value="GDHRDH"/>
</dbReference>
<organism evidence="3 4">
    <name type="scientific">Fonsecaea monophora</name>
    <dbReference type="NCBI Taxonomy" id="254056"/>
    <lineage>
        <taxon>Eukaryota</taxon>
        <taxon>Fungi</taxon>
        <taxon>Dikarya</taxon>
        <taxon>Ascomycota</taxon>
        <taxon>Pezizomycotina</taxon>
        <taxon>Eurotiomycetes</taxon>
        <taxon>Chaetothyriomycetidae</taxon>
        <taxon>Chaetothyriales</taxon>
        <taxon>Herpotrichiellaceae</taxon>
        <taxon>Fonsecaea</taxon>
    </lineage>
</organism>
<dbReference type="GO" id="GO:0016491">
    <property type="term" value="F:oxidoreductase activity"/>
    <property type="evidence" value="ECO:0007669"/>
    <property type="project" value="UniProtKB-KW"/>
</dbReference>
<proteinExistence type="inferred from homology"/>
<evidence type="ECO:0000313" key="3">
    <source>
        <dbReference type="EMBL" id="OAG37862.1"/>
    </source>
</evidence>
<gene>
    <name evidence="3" type="ORF">AYO21_07968</name>
</gene>
<keyword evidence="4" id="KW-1185">Reference proteome</keyword>
<reference evidence="3 4" key="1">
    <citation type="submission" date="2016-03" db="EMBL/GenBank/DDBJ databases">
        <title>Draft genome sequence of the Fonsecaea monophora CBS 269.37.</title>
        <authorList>
            <person name="Bombassaro A."/>
            <person name="Vinicius W.A."/>
            <person name="De Hoog S."/>
            <person name="Sun J."/>
            <person name="Souza E.M."/>
            <person name="Raittz R.T."/>
            <person name="Costa F."/>
            <person name="Leao A.C."/>
            <person name="Tadra-Sfeir M.Z."/>
            <person name="Baura V."/>
            <person name="Balsanelli E."/>
            <person name="Pedrosa F.O."/>
            <person name="Moreno L.F."/>
            <person name="Steffens M.B."/>
            <person name="Xi L."/>
            <person name="Bocca A.L."/>
            <person name="Felipe M.S."/>
            <person name="Teixeira M."/>
            <person name="Telles Filho F.Q."/>
            <person name="Azevedo C.M."/>
            <person name="Gomes R."/>
            <person name="Vicente V.A."/>
        </authorList>
    </citation>
    <scope>NUCLEOTIDE SEQUENCE [LARGE SCALE GENOMIC DNA]</scope>
    <source>
        <strain evidence="3 4">CBS 269.37</strain>
    </source>
</reference>
<dbReference type="Gene3D" id="3.40.50.720">
    <property type="entry name" value="NAD(P)-binding Rossmann-like Domain"/>
    <property type="match status" value="1"/>
</dbReference>
<dbReference type="PANTHER" id="PTHR43180:SF31">
    <property type="entry name" value="CHAIN DEHYDROGENASE_REDUCTASE, PUTATIVE (AFU_ORTHOLOGUE AFUA_2G16570)-RELATED"/>
    <property type="match status" value="1"/>
</dbReference>
<dbReference type="Proteomes" id="UP000077002">
    <property type="component" value="Unassembled WGS sequence"/>
</dbReference>
<dbReference type="InterPro" id="IPR002347">
    <property type="entry name" value="SDR_fam"/>
</dbReference>
<evidence type="ECO:0000256" key="2">
    <source>
        <dbReference type="ARBA" id="ARBA00023002"/>
    </source>
</evidence>
<comment type="caution">
    <text evidence="3">The sequence shown here is derived from an EMBL/GenBank/DDBJ whole genome shotgun (WGS) entry which is preliminary data.</text>
</comment>